<proteinExistence type="inferred from homology"/>
<protein>
    <recommendedName>
        <fullName evidence="1">ATP-dependent Clp protease adapter protein ClpS</fullName>
    </recommendedName>
</protein>
<comment type="function">
    <text evidence="1">Involved in the modulation of the specificity of the ClpAP-mediated ATP-dependent protein degradation.</text>
</comment>
<comment type="subunit">
    <text evidence="1">Binds to the N-terminal domain of the chaperone ClpA.</text>
</comment>
<dbReference type="SUPFAM" id="SSF54736">
    <property type="entry name" value="ClpS-like"/>
    <property type="match status" value="1"/>
</dbReference>
<dbReference type="Proteomes" id="UP000326944">
    <property type="component" value="Chromosome"/>
</dbReference>
<sequence length="99" mass="11720">MGTHTEHELSNEIEIKFPKRYKVLILNDDYTSMEFVIDILMNVFHKTYEQAEAIMLDVHKKDKGICGIYTYEIAETKVLTVHKRAKERNFPLKCIIEEE</sequence>
<dbReference type="GO" id="GO:0006508">
    <property type="term" value="P:proteolysis"/>
    <property type="evidence" value="ECO:0007669"/>
    <property type="project" value="UniProtKB-UniRule"/>
</dbReference>
<gene>
    <name evidence="1" type="primary">clpS</name>
    <name evidence="3" type="ORF">FJR48_02680</name>
</gene>
<evidence type="ECO:0000256" key="1">
    <source>
        <dbReference type="HAMAP-Rule" id="MF_00302"/>
    </source>
</evidence>
<organism evidence="3 4">
    <name type="scientific">Sulfurimonas lithotrophica</name>
    <dbReference type="NCBI Taxonomy" id="2590022"/>
    <lineage>
        <taxon>Bacteria</taxon>
        <taxon>Pseudomonadati</taxon>
        <taxon>Campylobacterota</taxon>
        <taxon>Epsilonproteobacteria</taxon>
        <taxon>Campylobacterales</taxon>
        <taxon>Sulfurimonadaceae</taxon>
        <taxon>Sulfurimonas</taxon>
    </lineage>
</organism>
<keyword evidence="3" id="KW-0378">Hydrolase</keyword>
<dbReference type="InterPro" id="IPR014719">
    <property type="entry name" value="Ribosomal_bL12_C/ClpS-like"/>
</dbReference>
<evidence type="ECO:0000259" key="2">
    <source>
        <dbReference type="Pfam" id="PF02617"/>
    </source>
</evidence>
<accession>A0A5P8NZ30</accession>
<feature type="domain" description="Adaptor protein ClpS core" evidence="2">
    <location>
        <begin position="18"/>
        <end position="94"/>
    </location>
</feature>
<reference evidence="3 4" key="1">
    <citation type="submission" date="2019-09" db="EMBL/GenBank/DDBJ databases">
        <title>Sulfurimonas gotlandica sp. nov., a chemoautotrophic and psychrotolerant epsilonproteobacterium isolated from a pelagic redoxcline, and an emended description of the genus Sulfurimonas.</title>
        <authorList>
            <person name="Wang S."/>
            <person name="Jiang L."/>
            <person name="Shao S."/>
        </authorList>
    </citation>
    <scope>NUCLEOTIDE SEQUENCE [LARGE SCALE GENOMIC DNA]</scope>
    <source>
        <strain evidence="3 4">GYSZ_1</strain>
    </source>
</reference>
<dbReference type="PANTHER" id="PTHR33473">
    <property type="entry name" value="ATP-DEPENDENT CLP PROTEASE ADAPTER PROTEIN CLPS1, CHLOROPLASTIC"/>
    <property type="match status" value="1"/>
</dbReference>
<keyword evidence="4" id="KW-1185">Reference proteome</keyword>
<dbReference type="KEGG" id="sulg:FJR48_02680"/>
<dbReference type="FunFam" id="3.30.1390.10:FF:000002">
    <property type="entry name" value="ATP-dependent Clp protease adapter protein ClpS"/>
    <property type="match status" value="1"/>
</dbReference>
<dbReference type="HAMAP" id="MF_00302">
    <property type="entry name" value="ClpS"/>
    <property type="match status" value="1"/>
</dbReference>
<dbReference type="PANTHER" id="PTHR33473:SF19">
    <property type="entry name" value="ATP-DEPENDENT CLP PROTEASE ADAPTER PROTEIN CLPS"/>
    <property type="match status" value="1"/>
</dbReference>
<name>A0A5P8NZ30_9BACT</name>
<dbReference type="InterPro" id="IPR022935">
    <property type="entry name" value="ClpS"/>
</dbReference>
<dbReference type="OrthoDB" id="9796121at2"/>
<evidence type="ECO:0000313" key="4">
    <source>
        <dbReference type="Proteomes" id="UP000326944"/>
    </source>
</evidence>
<dbReference type="Gene3D" id="3.30.1390.10">
    <property type="match status" value="1"/>
</dbReference>
<dbReference type="GO" id="GO:0030163">
    <property type="term" value="P:protein catabolic process"/>
    <property type="evidence" value="ECO:0007669"/>
    <property type="project" value="InterPro"/>
</dbReference>
<evidence type="ECO:0000313" key="3">
    <source>
        <dbReference type="EMBL" id="QFR48681.1"/>
    </source>
</evidence>
<dbReference type="GO" id="GO:0008233">
    <property type="term" value="F:peptidase activity"/>
    <property type="evidence" value="ECO:0007669"/>
    <property type="project" value="UniProtKB-KW"/>
</dbReference>
<dbReference type="Pfam" id="PF02617">
    <property type="entry name" value="ClpS"/>
    <property type="match status" value="1"/>
</dbReference>
<comment type="similarity">
    <text evidence="1">Belongs to the ClpS family.</text>
</comment>
<keyword evidence="3" id="KW-0645">Protease</keyword>
<dbReference type="AlphaFoldDB" id="A0A5P8NZ30"/>
<dbReference type="InterPro" id="IPR003769">
    <property type="entry name" value="ClpS_core"/>
</dbReference>
<dbReference type="EMBL" id="CP043617">
    <property type="protein sequence ID" value="QFR48681.1"/>
    <property type="molecule type" value="Genomic_DNA"/>
</dbReference>
<dbReference type="RefSeq" id="WP_152306624.1">
    <property type="nucleotide sequence ID" value="NZ_CP043617.1"/>
</dbReference>